<organism evidence="3 4">
    <name type="scientific">Hirsutella rhossiliensis</name>
    <dbReference type="NCBI Taxonomy" id="111463"/>
    <lineage>
        <taxon>Eukaryota</taxon>
        <taxon>Fungi</taxon>
        <taxon>Dikarya</taxon>
        <taxon>Ascomycota</taxon>
        <taxon>Pezizomycotina</taxon>
        <taxon>Sordariomycetes</taxon>
        <taxon>Hypocreomycetidae</taxon>
        <taxon>Hypocreales</taxon>
        <taxon>Ophiocordycipitaceae</taxon>
        <taxon>Hirsutella</taxon>
    </lineage>
</organism>
<evidence type="ECO:0008006" key="5">
    <source>
        <dbReference type="Google" id="ProtNLM"/>
    </source>
</evidence>
<comment type="similarity">
    <text evidence="1">Belongs to the peptidase M43B family.</text>
</comment>
<evidence type="ECO:0000313" key="3">
    <source>
        <dbReference type="EMBL" id="KAH0960221.1"/>
    </source>
</evidence>
<protein>
    <recommendedName>
        <fullName evidence="5">Metalloprotease 1</fullName>
    </recommendedName>
</protein>
<sequence length="258" mass="29264">MLYTYILPLLELSVICHATTSIQVQEADSAKSFCGSKHPEDNLRLQNRPGFEAGTLARRGDSGLDGSSFKDDGSPIYIDTYVTVVATGHDVEHGYVTQENVDKQLGVLNEAFRGADISFKHMETKWYSEPVWWTSDDRDLDQKKRLMRAMLHRGNYKTLNLIYITEMSPAGLILGDSYPPEKLAQDDEPYYTDGCMISSDQAPNVAEDTNMSGYTTIHQVGEWLGIHHLDKETCDNHDEEYCPGGDPWTNYMFAWKRF</sequence>
<reference evidence="3" key="1">
    <citation type="submission" date="2021-09" db="EMBL/GenBank/DDBJ databases">
        <title>A high-quality genome of the endoparasitic fungus Hirsutella rhossiliensis with a comparison of Hirsutella genomes reveals transposable elements contributing to genome size variation.</title>
        <authorList>
            <person name="Lin R."/>
            <person name="Jiao Y."/>
            <person name="Sun X."/>
            <person name="Ling J."/>
            <person name="Xie B."/>
            <person name="Cheng X."/>
        </authorList>
    </citation>
    <scope>NUCLEOTIDE SEQUENCE</scope>
    <source>
        <strain evidence="3">HR02</strain>
    </source>
</reference>
<dbReference type="AlphaFoldDB" id="A0A9P8MU22"/>
<dbReference type="OrthoDB" id="4907456at2759"/>
<evidence type="ECO:0000256" key="1">
    <source>
        <dbReference type="ARBA" id="ARBA00008721"/>
    </source>
</evidence>
<accession>A0A9P8MU22</accession>
<dbReference type="Gene3D" id="3.40.390.10">
    <property type="entry name" value="Collagenase (Catalytic Domain)"/>
    <property type="match status" value="1"/>
</dbReference>
<gene>
    <name evidence="3" type="ORF">HRG_08376</name>
</gene>
<dbReference type="GeneID" id="68357505"/>
<keyword evidence="2" id="KW-0732">Signal</keyword>
<evidence type="ECO:0000313" key="4">
    <source>
        <dbReference type="Proteomes" id="UP000824596"/>
    </source>
</evidence>
<feature type="signal peptide" evidence="2">
    <location>
        <begin position="1"/>
        <end position="18"/>
    </location>
</feature>
<feature type="chain" id="PRO_5040248938" description="Metalloprotease 1" evidence="2">
    <location>
        <begin position="19"/>
        <end position="258"/>
    </location>
</feature>
<dbReference type="InterPro" id="IPR024079">
    <property type="entry name" value="MetalloPept_cat_dom_sf"/>
</dbReference>
<dbReference type="PANTHER" id="PTHR47466:SF1">
    <property type="entry name" value="METALLOPROTEASE MEP1 (AFU_ORTHOLOGUE AFUA_1G07730)-RELATED"/>
    <property type="match status" value="1"/>
</dbReference>
<evidence type="ECO:0000256" key="2">
    <source>
        <dbReference type="SAM" id="SignalP"/>
    </source>
</evidence>
<dbReference type="PANTHER" id="PTHR47466">
    <property type="match status" value="1"/>
</dbReference>
<keyword evidence="4" id="KW-1185">Reference proteome</keyword>
<dbReference type="SUPFAM" id="SSF55486">
    <property type="entry name" value="Metalloproteases ('zincins'), catalytic domain"/>
    <property type="match status" value="1"/>
</dbReference>
<dbReference type="EMBL" id="JAIZPD010000010">
    <property type="protein sequence ID" value="KAH0960221.1"/>
    <property type="molecule type" value="Genomic_DNA"/>
</dbReference>
<name>A0A9P8MU22_9HYPO</name>
<comment type="caution">
    <text evidence="3">The sequence shown here is derived from an EMBL/GenBank/DDBJ whole genome shotgun (WGS) entry which is preliminary data.</text>
</comment>
<dbReference type="Proteomes" id="UP000824596">
    <property type="component" value="Unassembled WGS sequence"/>
</dbReference>
<dbReference type="GO" id="GO:0008237">
    <property type="term" value="F:metallopeptidase activity"/>
    <property type="evidence" value="ECO:0007669"/>
    <property type="project" value="InterPro"/>
</dbReference>
<dbReference type="RefSeq" id="XP_044717734.1">
    <property type="nucleotide sequence ID" value="XM_044866847.1"/>
</dbReference>
<proteinExistence type="inferred from homology"/>